<reference evidence="1" key="1">
    <citation type="submission" date="2019-09" db="EMBL/GenBank/DDBJ databases">
        <title>Draft genome information of white flower Hibiscus syriacus.</title>
        <authorList>
            <person name="Kim Y.-M."/>
        </authorList>
    </citation>
    <scope>NUCLEOTIDE SEQUENCE [LARGE SCALE GENOMIC DNA]</scope>
    <source>
        <strain evidence="1">YM2019G1</strain>
    </source>
</reference>
<comment type="caution">
    <text evidence="1">The sequence shown here is derived from an EMBL/GenBank/DDBJ whole genome shotgun (WGS) entry which is preliminary data.</text>
</comment>
<evidence type="ECO:0000313" key="2">
    <source>
        <dbReference type="Proteomes" id="UP000436088"/>
    </source>
</evidence>
<sequence>MTSNGCSTSMHLNSRNLVYHDQEQLEFDFDSHKATTDARNYISHVFSQSELRKLDIADAATLGNDYVSHASILGSSFKNVEKSSSSFVIDPNARNLPTMPIRGMLNVLDNLFSNWELE</sequence>
<protein>
    <submittedName>
        <fullName evidence="1">Uncharacterized protein</fullName>
    </submittedName>
</protein>
<name>A0A6A2WHL3_HIBSY</name>
<gene>
    <name evidence="1" type="ORF">F3Y22_tig00116971pilonHSYRG00688</name>
</gene>
<keyword evidence="2" id="KW-1185">Reference proteome</keyword>
<dbReference type="EMBL" id="VEPZ02001744">
    <property type="protein sequence ID" value="KAE8658513.1"/>
    <property type="molecule type" value="Genomic_DNA"/>
</dbReference>
<dbReference type="Proteomes" id="UP000436088">
    <property type="component" value="Unassembled WGS sequence"/>
</dbReference>
<dbReference type="AlphaFoldDB" id="A0A6A2WHL3"/>
<proteinExistence type="predicted"/>
<organism evidence="1 2">
    <name type="scientific">Hibiscus syriacus</name>
    <name type="common">Rose of Sharon</name>
    <dbReference type="NCBI Taxonomy" id="106335"/>
    <lineage>
        <taxon>Eukaryota</taxon>
        <taxon>Viridiplantae</taxon>
        <taxon>Streptophyta</taxon>
        <taxon>Embryophyta</taxon>
        <taxon>Tracheophyta</taxon>
        <taxon>Spermatophyta</taxon>
        <taxon>Magnoliopsida</taxon>
        <taxon>eudicotyledons</taxon>
        <taxon>Gunneridae</taxon>
        <taxon>Pentapetalae</taxon>
        <taxon>rosids</taxon>
        <taxon>malvids</taxon>
        <taxon>Malvales</taxon>
        <taxon>Malvaceae</taxon>
        <taxon>Malvoideae</taxon>
        <taxon>Hibiscus</taxon>
    </lineage>
</organism>
<evidence type="ECO:0000313" key="1">
    <source>
        <dbReference type="EMBL" id="KAE8658513.1"/>
    </source>
</evidence>
<accession>A0A6A2WHL3</accession>